<keyword evidence="3" id="KW-0862">Zinc</keyword>
<evidence type="ECO:0000256" key="5">
    <source>
        <dbReference type="SAM" id="Coils"/>
    </source>
</evidence>
<dbReference type="InterPro" id="IPR058030">
    <property type="entry name" value="TRIM8/14/16/25/29/45/65_CC"/>
</dbReference>
<evidence type="ECO:0000313" key="7">
    <source>
        <dbReference type="EMBL" id="KAJ7316041.1"/>
    </source>
</evidence>
<dbReference type="Pfam" id="PF13445">
    <property type="entry name" value="zf-RING_UBOX"/>
    <property type="match status" value="1"/>
</dbReference>
<dbReference type="Gene3D" id="3.30.160.60">
    <property type="entry name" value="Classic Zinc Finger"/>
    <property type="match status" value="1"/>
</dbReference>
<dbReference type="PROSITE" id="PS00518">
    <property type="entry name" value="ZF_RING_1"/>
    <property type="match status" value="1"/>
</dbReference>
<dbReference type="Gene3D" id="3.30.40.10">
    <property type="entry name" value="Zinc/RING finger domain, C3HC4 (zinc finger)"/>
    <property type="match status" value="1"/>
</dbReference>
<dbReference type="InterPro" id="IPR051051">
    <property type="entry name" value="E3_ubiq-ligase_TRIM/RNF"/>
</dbReference>
<dbReference type="InterPro" id="IPR001841">
    <property type="entry name" value="Znf_RING"/>
</dbReference>
<organism evidence="7 8">
    <name type="scientific">Phrynocephalus forsythii</name>
    <dbReference type="NCBI Taxonomy" id="171643"/>
    <lineage>
        <taxon>Eukaryota</taxon>
        <taxon>Metazoa</taxon>
        <taxon>Chordata</taxon>
        <taxon>Craniata</taxon>
        <taxon>Vertebrata</taxon>
        <taxon>Euteleostomi</taxon>
        <taxon>Lepidosauria</taxon>
        <taxon>Squamata</taxon>
        <taxon>Bifurcata</taxon>
        <taxon>Unidentata</taxon>
        <taxon>Episquamata</taxon>
        <taxon>Toxicofera</taxon>
        <taxon>Iguania</taxon>
        <taxon>Acrodonta</taxon>
        <taxon>Agamidae</taxon>
        <taxon>Agaminae</taxon>
        <taxon>Phrynocephalus</taxon>
    </lineage>
</organism>
<dbReference type="EMBL" id="JAPFRF010000011">
    <property type="protein sequence ID" value="KAJ7316041.1"/>
    <property type="molecule type" value="Genomic_DNA"/>
</dbReference>
<keyword evidence="2 4" id="KW-0863">Zinc-finger</keyword>
<keyword evidence="5" id="KW-0175">Coiled coil</keyword>
<dbReference type="Pfam" id="PF25600">
    <property type="entry name" value="TRIM_CC"/>
    <property type="match status" value="1"/>
</dbReference>
<feature type="domain" description="RING-type" evidence="6">
    <location>
        <begin position="11"/>
        <end position="59"/>
    </location>
</feature>
<dbReference type="PANTHER" id="PTHR25465">
    <property type="entry name" value="B-BOX DOMAIN CONTAINING"/>
    <property type="match status" value="1"/>
</dbReference>
<dbReference type="PANTHER" id="PTHR25465:SF14">
    <property type="entry name" value="E3 UBIQUITIN-PROTEIN LIGASE TRIM65"/>
    <property type="match status" value="1"/>
</dbReference>
<reference evidence="7" key="1">
    <citation type="journal article" date="2023" name="DNA Res.">
        <title>Chromosome-level genome assembly of Phrynocephalus forsythii using third-generation DNA sequencing and Hi-C analysis.</title>
        <authorList>
            <person name="Qi Y."/>
            <person name="Zhao W."/>
            <person name="Zhao Y."/>
            <person name="Niu C."/>
            <person name="Cao S."/>
            <person name="Zhang Y."/>
        </authorList>
    </citation>
    <scope>NUCLEOTIDE SEQUENCE</scope>
    <source>
        <tissue evidence="7">Muscle</tissue>
    </source>
</reference>
<dbReference type="AlphaFoldDB" id="A0A9Q0XI68"/>
<dbReference type="InterPro" id="IPR027370">
    <property type="entry name" value="Znf-RING_euk"/>
</dbReference>
<dbReference type="PROSITE" id="PS50089">
    <property type="entry name" value="ZF_RING_2"/>
    <property type="match status" value="1"/>
</dbReference>
<evidence type="ECO:0000256" key="3">
    <source>
        <dbReference type="ARBA" id="ARBA00022833"/>
    </source>
</evidence>
<comment type="caution">
    <text evidence="7">The sequence shown here is derived from an EMBL/GenBank/DDBJ whole genome shotgun (WGS) entry which is preliminary data.</text>
</comment>
<dbReference type="InterPro" id="IPR013083">
    <property type="entry name" value="Znf_RING/FYVE/PHD"/>
</dbReference>
<proteinExistence type="predicted"/>
<dbReference type="InterPro" id="IPR017907">
    <property type="entry name" value="Znf_RING_CS"/>
</dbReference>
<dbReference type="Proteomes" id="UP001142489">
    <property type="component" value="Unassembled WGS sequence"/>
</dbReference>
<accession>A0A9Q0XI68</accession>
<evidence type="ECO:0000256" key="1">
    <source>
        <dbReference type="ARBA" id="ARBA00022723"/>
    </source>
</evidence>
<evidence type="ECO:0000259" key="6">
    <source>
        <dbReference type="PROSITE" id="PS50089"/>
    </source>
</evidence>
<sequence length="300" mass="34313">MASRASEKLACCICLEMFTTPVTIPCGHSFCKECLNSHWDQEEKERPTSQEVYTCPECRKSFSERPQLSKTVQLDTLVELFRAGEGPAPRREKTTALEGKKCPRHGRLLVLYCRTEKRVICCECTVKECQDHMKVLVEDERKNEEEAERLKEETRKMEQQISSVKDSSEKFKSGVLQKFGHLVESLKECQRKAMERIENEQARTLGQMEENWNQVQHQLDAFTQHSQKAEELLACTDNITFLEELHHLPPPGKLDIPPALEFNLASSEEAITQFLNGVSRLFQEALSTSLNPPKSGPKSK</sequence>
<keyword evidence="8" id="KW-1185">Reference proteome</keyword>
<evidence type="ECO:0000256" key="2">
    <source>
        <dbReference type="ARBA" id="ARBA00022771"/>
    </source>
</evidence>
<keyword evidence="1" id="KW-0479">Metal-binding</keyword>
<gene>
    <name evidence="7" type="ORF">JRQ81_002203</name>
</gene>
<evidence type="ECO:0000256" key="4">
    <source>
        <dbReference type="PROSITE-ProRule" id="PRU00175"/>
    </source>
</evidence>
<evidence type="ECO:0000313" key="8">
    <source>
        <dbReference type="Proteomes" id="UP001142489"/>
    </source>
</evidence>
<dbReference type="OrthoDB" id="6270329at2759"/>
<dbReference type="SMART" id="SM00184">
    <property type="entry name" value="RING"/>
    <property type="match status" value="1"/>
</dbReference>
<protein>
    <recommendedName>
        <fullName evidence="6">RING-type domain-containing protein</fullName>
    </recommendedName>
</protein>
<feature type="coiled-coil region" evidence="5">
    <location>
        <begin position="133"/>
        <end position="203"/>
    </location>
</feature>
<dbReference type="SUPFAM" id="SSF57845">
    <property type="entry name" value="B-box zinc-binding domain"/>
    <property type="match status" value="1"/>
</dbReference>
<dbReference type="SUPFAM" id="SSF57850">
    <property type="entry name" value="RING/U-box"/>
    <property type="match status" value="1"/>
</dbReference>
<name>A0A9Q0XI68_9SAUR</name>
<dbReference type="GO" id="GO:0008270">
    <property type="term" value="F:zinc ion binding"/>
    <property type="evidence" value="ECO:0007669"/>
    <property type="project" value="UniProtKB-KW"/>
</dbReference>